<evidence type="ECO:0000313" key="1">
    <source>
        <dbReference type="Proteomes" id="UP000095286"/>
    </source>
</evidence>
<proteinExistence type="predicted"/>
<sequence length="370" mass="40637">MSDVEEDQLSNVEDEDQIEVDTGADENDSPKHTLDTSGRQHGLPSVPKSVQRRQAQFSSGRPPKHDRATLMKSEGIIVKTSGTNKFASQKGQTSFGTPRITDVRKAEVQDQKTQGHLHLSSGTNIYASQAGMHFGAIRDVNYKTKGTGGAGEVSEEKAMQTNGIIPAQMGSSKFASQKGQTMFGMPRVLEVRKIDDQTRDSQGFLHMQCSSNKFASQKGMTGFGMPRLNISTYVDEVRGEMPHDESSLSRQTSGYKEGCNQSGMAFGAFRNNTALHLLNQDQASHGLLCFQYGVNFLDSQAGKTAFGMPRRTFTPYVDDNREDIPATLTRAPDAPFWSSAQKESDFANQSGMTSFGTPRDVKGLITRRLW</sequence>
<accession>A0AC35UIK3</accession>
<dbReference type="WBParaSite" id="RSKR_0001183700.1">
    <property type="protein sequence ID" value="RSKR_0001183700.1"/>
    <property type="gene ID" value="RSKR_0001183700"/>
</dbReference>
<name>A0AC35UIK3_9BILA</name>
<protein>
    <submittedName>
        <fullName evidence="2">Calponin-like protein OV9M</fullName>
    </submittedName>
</protein>
<evidence type="ECO:0000313" key="2">
    <source>
        <dbReference type="WBParaSite" id="RSKR_0001183700.1"/>
    </source>
</evidence>
<organism evidence="1 2">
    <name type="scientific">Rhabditophanes sp. KR3021</name>
    <dbReference type="NCBI Taxonomy" id="114890"/>
    <lineage>
        <taxon>Eukaryota</taxon>
        <taxon>Metazoa</taxon>
        <taxon>Ecdysozoa</taxon>
        <taxon>Nematoda</taxon>
        <taxon>Chromadorea</taxon>
        <taxon>Rhabditida</taxon>
        <taxon>Tylenchina</taxon>
        <taxon>Panagrolaimomorpha</taxon>
        <taxon>Strongyloidoidea</taxon>
        <taxon>Alloionematidae</taxon>
        <taxon>Rhabditophanes</taxon>
    </lineage>
</organism>
<dbReference type="Proteomes" id="UP000095286">
    <property type="component" value="Unplaced"/>
</dbReference>
<reference evidence="2" key="1">
    <citation type="submission" date="2016-11" db="UniProtKB">
        <authorList>
            <consortium name="WormBaseParasite"/>
        </authorList>
    </citation>
    <scope>IDENTIFICATION</scope>
    <source>
        <strain evidence="2">KR3021</strain>
    </source>
</reference>